<dbReference type="Proteomes" id="UP000594638">
    <property type="component" value="Unassembled WGS sequence"/>
</dbReference>
<evidence type="ECO:0000313" key="1">
    <source>
        <dbReference type="EMBL" id="CAA3004146.1"/>
    </source>
</evidence>
<keyword evidence="2" id="KW-1185">Reference proteome</keyword>
<evidence type="ECO:0000313" key="2">
    <source>
        <dbReference type="Proteomes" id="UP000594638"/>
    </source>
</evidence>
<name>A0A8S0TFN3_OLEEU</name>
<accession>A0A8S0TFN3</accession>
<proteinExistence type="predicted"/>
<gene>
    <name evidence="1" type="ORF">OLEA9_A039647</name>
</gene>
<protein>
    <submittedName>
        <fullName evidence="1">Uncharacterized protein</fullName>
    </submittedName>
</protein>
<dbReference type="Gramene" id="OE9A039647T1">
    <property type="protein sequence ID" value="OE9A039647C1"/>
    <property type="gene ID" value="OE9A039647"/>
</dbReference>
<sequence length="50" mass="5863">RRPTMKEVAMELECVRMSRTLSTTSEAKDQGVQLHKSKSIFILDDDHTWR</sequence>
<organism evidence="1 2">
    <name type="scientific">Olea europaea subsp. europaea</name>
    <dbReference type="NCBI Taxonomy" id="158383"/>
    <lineage>
        <taxon>Eukaryota</taxon>
        <taxon>Viridiplantae</taxon>
        <taxon>Streptophyta</taxon>
        <taxon>Embryophyta</taxon>
        <taxon>Tracheophyta</taxon>
        <taxon>Spermatophyta</taxon>
        <taxon>Magnoliopsida</taxon>
        <taxon>eudicotyledons</taxon>
        <taxon>Gunneridae</taxon>
        <taxon>Pentapetalae</taxon>
        <taxon>asterids</taxon>
        <taxon>lamiids</taxon>
        <taxon>Lamiales</taxon>
        <taxon>Oleaceae</taxon>
        <taxon>Oleeae</taxon>
        <taxon>Olea</taxon>
    </lineage>
</organism>
<dbReference type="AlphaFoldDB" id="A0A8S0TFN3"/>
<dbReference type="EMBL" id="CACTIH010006102">
    <property type="protein sequence ID" value="CAA3004146.1"/>
    <property type="molecule type" value="Genomic_DNA"/>
</dbReference>
<feature type="non-terminal residue" evidence="1">
    <location>
        <position position="1"/>
    </location>
</feature>
<reference evidence="1 2" key="1">
    <citation type="submission" date="2019-12" db="EMBL/GenBank/DDBJ databases">
        <authorList>
            <person name="Alioto T."/>
            <person name="Alioto T."/>
            <person name="Gomez Garrido J."/>
        </authorList>
    </citation>
    <scope>NUCLEOTIDE SEQUENCE [LARGE SCALE GENOMIC DNA]</scope>
</reference>
<feature type="non-terminal residue" evidence="1">
    <location>
        <position position="50"/>
    </location>
</feature>
<comment type="caution">
    <text evidence="1">The sequence shown here is derived from an EMBL/GenBank/DDBJ whole genome shotgun (WGS) entry which is preliminary data.</text>
</comment>